<dbReference type="Proteomes" id="UP000219612">
    <property type="component" value="Unassembled WGS sequence"/>
</dbReference>
<dbReference type="Pfam" id="PF19955">
    <property type="entry name" value="EAD1"/>
    <property type="match status" value="1"/>
</dbReference>
<dbReference type="OrthoDB" id="3884789at2"/>
<feature type="region of interest" description="Disordered" evidence="1">
    <location>
        <begin position="661"/>
        <end position="683"/>
    </location>
</feature>
<evidence type="ECO:0000259" key="2">
    <source>
        <dbReference type="Pfam" id="PF13191"/>
    </source>
</evidence>
<dbReference type="InterPro" id="IPR041664">
    <property type="entry name" value="AAA_16"/>
</dbReference>
<dbReference type="RefSeq" id="WP_097321361.1">
    <property type="nucleotide sequence ID" value="NZ_OBDY01000007.1"/>
</dbReference>
<dbReference type="SUPFAM" id="SSF52540">
    <property type="entry name" value="P-loop containing nucleoside triphosphate hydrolases"/>
    <property type="match status" value="1"/>
</dbReference>
<dbReference type="AlphaFoldDB" id="A0A285IB05"/>
<gene>
    <name evidence="4" type="ORF">SAMN05421748_107181</name>
</gene>
<dbReference type="InterPro" id="IPR045430">
    <property type="entry name" value="EAD1"/>
</dbReference>
<feature type="compositionally biased region" description="Basic and acidic residues" evidence="1">
    <location>
        <begin position="672"/>
        <end position="682"/>
    </location>
</feature>
<keyword evidence="5" id="KW-1185">Reference proteome</keyword>
<name>A0A285IB05_9ACTN</name>
<organism evidence="4 5">
    <name type="scientific">Paractinoplanes atraurantiacus</name>
    <dbReference type="NCBI Taxonomy" id="1036182"/>
    <lineage>
        <taxon>Bacteria</taxon>
        <taxon>Bacillati</taxon>
        <taxon>Actinomycetota</taxon>
        <taxon>Actinomycetes</taxon>
        <taxon>Micromonosporales</taxon>
        <taxon>Micromonosporaceae</taxon>
        <taxon>Paractinoplanes</taxon>
    </lineage>
</organism>
<accession>A0A285IB05</accession>
<feature type="domain" description="Orc1-like AAA ATPase" evidence="2">
    <location>
        <begin position="180"/>
        <end position="358"/>
    </location>
</feature>
<evidence type="ECO:0000313" key="5">
    <source>
        <dbReference type="Proteomes" id="UP000219612"/>
    </source>
</evidence>
<sequence>MSAEPTAAGPLADAERRAILAGRPLTTRLAICGSFPRDYVAGHPDGPETIRLLCEQLRTPGDEPHYLLAEEPRVHALAGLLRRGGLGELAGLRLRTRTPRRGPLQRMLDAFAFNNQPPLQRRTEEELIASLTVTRWFVEAIALAGRSRQITVAPSRDEIEGHLAVLELTRAARRLTAEGFVGRESELGVLHEYRGAPGGGSLADDPALVVSGVGGAGKSTLISQFVLDMVRQPAAEPFGWAYLDLDRPTLASYEPAVLLREVIRQVGVQHPGQLRAFRYLETTSVQRSAGAGLESYGGDTSWHVLADEFADQLRRAGITRVVVVLDTFEQLERSRHADELCYELFAKLATLVPALRLVVSGRAPARVFTDPARPDRHLSVGPFSGTDAVRLLGVLTRREAERTGRPAPEPDPAAAARIAELVGGLPLTLRLAARVLVGEGPDAVTDAVRRATTLDKVRTEFIRGFLYRRILDQIPDGASGAPLSRIARLCLVLRQITPDLLEQIVLPELGLAGFSGAQLFDELAGESGLFDRDGDTFRLRWEVREPALAALRYEDRDLVERLHRRARDYFAAGGGLEWAYHHLAVDDPDVNAMPSAVLRRLEPSLGDLPPATADAVRHRLAAGDVSSAAEQLSVWERRVLPQVEEALRSGELDQARRLLAERAERSPASPLHRAESRLHESEGDLPQAIASAESELSAARRATDARRYAAAAIHLAALHEKAGDPDAAIAALNDAEKHDLLAGAPAVRLEVLLNRVNVGERRRRDDEDTRWLLELDARALLQRLHDRGDRLGSALLRLLAAALGRDDPDRVIQAAAVVGLGHDEDPQRVRKLIDAVVAWDRAQEPPGALARAIVLSRRTYDDLGDAWTYALAGTGTDAGPVLEQLWQRQPPPPVREALREVYLWWGLPTTSPRSVPQERDLADILASAYPRSSHLRRIADIAGMRPAMILWEQPPRAVARDVIEQASREGRLSLLISAILNDDSVRSLHPRLRALVGEQWLREHELTEPP</sequence>
<evidence type="ECO:0000256" key="1">
    <source>
        <dbReference type="SAM" id="MobiDB-lite"/>
    </source>
</evidence>
<evidence type="ECO:0000259" key="3">
    <source>
        <dbReference type="Pfam" id="PF19955"/>
    </source>
</evidence>
<protein>
    <submittedName>
        <fullName evidence="4">AAA ATPase domain-containing protein</fullName>
    </submittedName>
</protein>
<dbReference type="EMBL" id="OBDY01000007">
    <property type="protein sequence ID" value="SNY45155.1"/>
    <property type="molecule type" value="Genomic_DNA"/>
</dbReference>
<dbReference type="Pfam" id="PF13191">
    <property type="entry name" value="AAA_16"/>
    <property type="match status" value="1"/>
</dbReference>
<reference evidence="4 5" key="1">
    <citation type="submission" date="2017-09" db="EMBL/GenBank/DDBJ databases">
        <authorList>
            <person name="Ehlers B."/>
            <person name="Leendertz F.H."/>
        </authorList>
    </citation>
    <scope>NUCLEOTIDE SEQUENCE [LARGE SCALE GENOMIC DNA]</scope>
    <source>
        <strain evidence="4 5">CGMCC 4.6857</strain>
    </source>
</reference>
<dbReference type="Gene3D" id="3.40.50.300">
    <property type="entry name" value="P-loop containing nucleotide triphosphate hydrolases"/>
    <property type="match status" value="1"/>
</dbReference>
<evidence type="ECO:0000313" key="4">
    <source>
        <dbReference type="EMBL" id="SNY45155.1"/>
    </source>
</evidence>
<dbReference type="InterPro" id="IPR027417">
    <property type="entry name" value="P-loop_NTPase"/>
</dbReference>
<proteinExistence type="predicted"/>
<feature type="domain" description="Effector-associated" evidence="3">
    <location>
        <begin position="917"/>
        <end position="995"/>
    </location>
</feature>